<sequence length="110" mass="12591">MLKKPSSIFCLLLLLIFYPGCISIQHGNPSLTIFKNQGNVGIYGKLVSAKEQFRQGESCIESYFGLFSFGDASTEMIQSKFHLKEIYSIDHSIKTQYFFFQEYCTTVYGK</sequence>
<gene>
    <name evidence="1" type="ORF">EHQ58_01390</name>
</gene>
<evidence type="ECO:0000313" key="2">
    <source>
        <dbReference type="Proteomes" id="UP000297693"/>
    </source>
</evidence>
<dbReference type="InterPro" id="IPR025113">
    <property type="entry name" value="TRL-like"/>
</dbReference>
<protein>
    <submittedName>
        <fullName evidence="1">TRL-like family protein</fullName>
    </submittedName>
</protein>
<dbReference type="EMBL" id="RQGD01000005">
    <property type="protein sequence ID" value="TGL63130.1"/>
    <property type="molecule type" value="Genomic_DNA"/>
</dbReference>
<dbReference type="Pfam" id="PF13146">
    <property type="entry name" value="TRL"/>
    <property type="match status" value="1"/>
</dbReference>
<keyword evidence="2" id="KW-1185">Reference proteome</keyword>
<comment type="caution">
    <text evidence="1">The sequence shown here is derived from an EMBL/GenBank/DDBJ whole genome shotgun (WGS) entry which is preliminary data.</text>
</comment>
<reference evidence="1" key="1">
    <citation type="journal article" date="2019" name="PLoS Negl. Trop. Dis.">
        <title>Revisiting the worldwide diversity of Leptospira species in the environment.</title>
        <authorList>
            <person name="Vincent A.T."/>
            <person name="Schiettekatte O."/>
            <person name="Bourhy P."/>
            <person name="Veyrier F.J."/>
            <person name="Picardeau M."/>
        </authorList>
    </citation>
    <scope>NUCLEOTIDE SEQUENCE [LARGE SCALE GENOMIC DNA]</scope>
    <source>
        <strain evidence="1">201702476</strain>
    </source>
</reference>
<evidence type="ECO:0000313" key="1">
    <source>
        <dbReference type="EMBL" id="TGL63130.1"/>
    </source>
</evidence>
<dbReference type="AlphaFoldDB" id="A0A4V3JSA3"/>
<accession>A0A4V3JSA3</accession>
<dbReference type="RefSeq" id="WP_135621550.1">
    <property type="nucleotide sequence ID" value="NZ_RQGD01000005.1"/>
</dbReference>
<proteinExistence type="predicted"/>
<dbReference type="Proteomes" id="UP000297693">
    <property type="component" value="Unassembled WGS sequence"/>
</dbReference>
<organism evidence="1 2">
    <name type="scientific">Leptospira ognonensis</name>
    <dbReference type="NCBI Taxonomy" id="2484945"/>
    <lineage>
        <taxon>Bacteria</taxon>
        <taxon>Pseudomonadati</taxon>
        <taxon>Spirochaetota</taxon>
        <taxon>Spirochaetia</taxon>
        <taxon>Leptospirales</taxon>
        <taxon>Leptospiraceae</taxon>
        <taxon>Leptospira</taxon>
    </lineage>
</organism>
<name>A0A4V3JSA3_9LEPT</name>
<dbReference type="OrthoDB" id="338689at2"/>